<dbReference type="OrthoDB" id="9805821at2"/>
<feature type="domain" description="Beta-lactamase-related" evidence="7">
    <location>
        <begin position="593"/>
        <end position="950"/>
    </location>
</feature>
<dbReference type="Pfam" id="PF00933">
    <property type="entry name" value="Glyco_hydro_3"/>
    <property type="match status" value="1"/>
</dbReference>
<dbReference type="GO" id="GO:0009254">
    <property type="term" value="P:peptidoglycan turnover"/>
    <property type="evidence" value="ECO:0007669"/>
    <property type="project" value="TreeGrafter"/>
</dbReference>
<dbReference type="AlphaFoldDB" id="A0A1D8PBG2"/>
<evidence type="ECO:0000313" key="9">
    <source>
        <dbReference type="EMBL" id="AOW21920.1"/>
    </source>
</evidence>
<dbReference type="InterPro" id="IPR017853">
    <property type="entry name" value="GH"/>
</dbReference>
<feature type="signal peptide" evidence="6">
    <location>
        <begin position="1"/>
        <end position="19"/>
    </location>
</feature>
<feature type="domain" description="Glycoside hydrolase family 3 N-terminal" evidence="8">
    <location>
        <begin position="45"/>
        <end position="361"/>
    </location>
</feature>
<evidence type="ECO:0000256" key="6">
    <source>
        <dbReference type="SAM" id="SignalP"/>
    </source>
</evidence>
<dbReference type="InterPro" id="IPR036962">
    <property type="entry name" value="Glyco_hydro_3_N_sf"/>
</dbReference>
<keyword evidence="5" id="KW-0326">Glycosidase</keyword>
<protein>
    <recommendedName>
        <fullName evidence="3">beta-N-acetylhexosaminidase</fullName>
        <ecNumber evidence="3">3.2.1.52</ecNumber>
    </recommendedName>
</protein>
<evidence type="ECO:0000259" key="7">
    <source>
        <dbReference type="Pfam" id="PF00144"/>
    </source>
</evidence>
<keyword evidence="10" id="KW-1185">Reference proteome</keyword>
<keyword evidence="6" id="KW-0732">Signal</keyword>
<dbReference type="EMBL" id="CP017478">
    <property type="protein sequence ID" value="AOW21920.1"/>
    <property type="molecule type" value="Genomic_DNA"/>
</dbReference>
<dbReference type="PANTHER" id="PTHR30480:SF13">
    <property type="entry name" value="BETA-HEXOSAMINIDASE"/>
    <property type="match status" value="1"/>
</dbReference>
<dbReference type="InterPro" id="IPR050226">
    <property type="entry name" value="NagZ_Beta-hexosaminidase"/>
</dbReference>
<dbReference type="Gene3D" id="3.40.50.1700">
    <property type="entry name" value="Glycoside hydrolase family 3 C-terminal domain"/>
    <property type="match status" value="1"/>
</dbReference>
<dbReference type="InterPro" id="IPR001466">
    <property type="entry name" value="Beta-lactam-related"/>
</dbReference>
<dbReference type="SUPFAM" id="SSF56601">
    <property type="entry name" value="beta-lactamase/transpeptidase-like"/>
    <property type="match status" value="1"/>
</dbReference>
<sequence length="973" mass="110857">MKERLLFLLLVTFAFCGNAQNLDPLLTKDIDAQEEWVLSIMDSMTVEEKIGQLFMVAAYSNKDEKHENFIKDLIKQYHIGSLIFFQDEPIKQAELTNTYQSLSKIPLLIGIDGEWGLNMRLKETFRYPWNMTLGAIRDDNLIEKFGEQVGKHCKRMGIHMNFAPVVDVNTNPENPIIGNRSFGENHINVANKSVAFTKGLQSQHVLASAKHFPGHGDTSTDSHHTLPVVDFTEERLDSIELYPYRKNFDAGIGSVMVAHLSIPNLESNTELPSSLSQNIVTGLLKQKLGFEGLIITDALNMKGSANFSTSEDVNLQAILAGNDLLDVPLNIPETVAKFKEALASGVLTETRLDESVKKILKTKYWAGLNEYQPIKLHNLLSDINTIEDELLHRKLVENSITLIKNQDDIFPIRNLEQQKIAYVKLGEDDNTDFIQMLKKYTQVDVISADKLDGLMGLLAPYNKVIVGYHKSNANPWKGFKFKDRELVWLQEIARNHKVILDVFASPYSLLQLKSFTNIEGLVVSYQNSKISQELSAQMIFGALSTKGKLPVSIKNEFNEGHGLLSSQLMTLGYSIPEDVGMDHTKFYRVDSILNAIVEAKMVPGAQVLVARKGKVIYQRNVGYHTDQKKRKVTNDDVYDLASMTKILASLPMIMHMEELDEFSLDSELGTMIPELRESNKDTLTVKEVLSHYGRLRAWIPFYIHTLDTVTLKPSKKYYRTKKSSEFGVKVAKDLFIRTDYSRDSIFKLIVDSEQRERPGYRYSDLSYYLFKKYIENHYRKSLDELTQQYFYKGIGANRMGYLPLEKFEETTVIPTEKDDYFRFQLVQGYVHDQGAAMQGGIGGHAGLFGNANDVAKMMQMYLQKGYYGGYRYFKAETIDMFNKRYYADKKVRKGVGFDKPQLNPDIKATCGCVSDKSFGHSGFTGTYTWADPETELVYVFLSNRVYPNMENYGLVRHNIRTQIQQFIVDAIIE</sequence>
<dbReference type="PROSITE" id="PS00775">
    <property type="entry name" value="GLYCOSYL_HYDROL_F3"/>
    <property type="match status" value="1"/>
</dbReference>
<dbReference type="KEGG" id="lul:LPB138_15030"/>
<feature type="chain" id="PRO_5009110967" description="beta-N-acetylhexosaminidase" evidence="6">
    <location>
        <begin position="20"/>
        <end position="973"/>
    </location>
</feature>
<dbReference type="STRING" id="1850246.LPB138_15030"/>
<dbReference type="PRINTS" id="PR00133">
    <property type="entry name" value="GLHYDRLASE3"/>
</dbReference>
<gene>
    <name evidence="9" type="ORF">LPB138_15030</name>
</gene>
<dbReference type="Proteomes" id="UP000176050">
    <property type="component" value="Chromosome"/>
</dbReference>
<dbReference type="GO" id="GO:0005975">
    <property type="term" value="P:carbohydrate metabolic process"/>
    <property type="evidence" value="ECO:0007669"/>
    <property type="project" value="InterPro"/>
</dbReference>
<dbReference type="SUPFAM" id="SSF51445">
    <property type="entry name" value="(Trans)glycosidases"/>
    <property type="match status" value="1"/>
</dbReference>
<evidence type="ECO:0000256" key="5">
    <source>
        <dbReference type="ARBA" id="ARBA00023295"/>
    </source>
</evidence>
<evidence type="ECO:0000256" key="2">
    <source>
        <dbReference type="ARBA" id="ARBA00005336"/>
    </source>
</evidence>
<dbReference type="Gene3D" id="3.20.20.300">
    <property type="entry name" value="Glycoside hydrolase, family 3, N-terminal domain"/>
    <property type="match status" value="1"/>
</dbReference>
<dbReference type="Pfam" id="PF00144">
    <property type="entry name" value="Beta-lactamase"/>
    <property type="match status" value="1"/>
</dbReference>
<comment type="catalytic activity">
    <reaction evidence="1">
        <text>Hydrolysis of terminal non-reducing N-acetyl-D-hexosamine residues in N-acetyl-beta-D-hexosaminides.</text>
        <dbReference type="EC" id="3.2.1.52"/>
    </reaction>
</comment>
<keyword evidence="4" id="KW-0378">Hydrolase</keyword>
<evidence type="ECO:0000256" key="4">
    <source>
        <dbReference type="ARBA" id="ARBA00022801"/>
    </source>
</evidence>
<name>A0A1D8PBG2_9FLAO</name>
<dbReference type="InterPro" id="IPR001764">
    <property type="entry name" value="Glyco_hydro_3_N"/>
</dbReference>
<dbReference type="InterPro" id="IPR012338">
    <property type="entry name" value="Beta-lactam/transpept-like"/>
</dbReference>
<reference evidence="9 10" key="1">
    <citation type="submission" date="2016-10" db="EMBL/GenBank/DDBJ databases">
        <title>Lutibacter sp. LPB0138, isolated from marine gastropod.</title>
        <authorList>
            <person name="Kim E."/>
            <person name="Yi H."/>
        </authorList>
    </citation>
    <scope>NUCLEOTIDE SEQUENCE [LARGE SCALE GENOMIC DNA]</scope>
    <source>
        <strain evidence="9 10">LPB0138</strain>
    </source>
</reference>
<dbReference type="EC" id="3.2.1.52" evidence="3"/>
<evidence type="ECO:0000256" key="3">
    <source>
        <dbReference type="ARBA" id="ARBA00012663"/>
    </source>
</evidence>
<dbReference type="Gene3D" id="3.40.710.10">
    <property type="entry name" value="DD-peptidase/beta-lactamase superfamily"/>
    <property type="match status" value="1"/>
</dbReference>
<evidence type="ECO:0000259" key="8">
    <source>
        <dbReference type="Pfam" id="PF00933"/>
    </source>
</evidence>
<dbReference type="RefSeq" id="WP_070238080.1">
    <property type="nucleotide sequence ID" value="NZ_CP017478.1"/>
</dbReference>
<accession>A0A1D8PBG2</accession>
<dbReference type="GO" id="GO:0004563">
    <property type="term" value="F:beta-N-acetylhexosaminidase activity"/>
    <property type="evidence" value="ECO:0007669"/>
    <property type="project" value="UniProtKB-EC"/>
</dbReference>
<evidence type="ECO:0000313" key="10">
    <source>
        <dbReference type="Proteomes" id="UP000176050"/>
    </source>
</evidence>
<dbReference type="InterPro" id="IPR019800">
    <property type="entry name" value="Glyco_hydro_3_AS"/>
</dbReference>
<dbReference type="InterPro" id="IPR036881">
    <property type="entry name" value="Glyco_hydro_3_C_sf"/>
</dbReference>
<comment type="similarity">
    <text evidence="2">Belongs to the glycosyl hydrolase 3 family.</text>
</comment>
<organism evidence="9 10">
    <name type="scientific">Urechidicola croceus</name>
    <dbReference type="NCBI Taxonomy" id="1850246"/>
    <lineage>
        <taxon>Bacteria</taxon>
        <taxon>Pseudomonadati</taxon>
        <taxon>Bacteroidota</taxon>
        <taxon>Flavobacteriia</taxon>
        <taxon>Flavobacteriales</taxon>
        <taxon>Flavobacteriaceae</taxon>
        <taxon>Urechidicola</taxon>
    </lineage>
</organism>
<evidence type="ECO:0000256" key="1">
    <source>
        <dbReference type="ARBA" id="ARBA00001231"/>
    </source>
</evidence>
<dbReference type="PANTHER" id="PTHR30480">
    <property type="entry name" value="BETA-HEXOSAMINIDASE-RELATED"/>
    <property type="match status" value="1"/>
</dbReference>
<proteinExistence type="inferred from homology"/>